<dbReference type="Proteomes" id="UP001489897">
    <property type="component" value="Unassembled WGS sequence"/>
</dbReference>
<evidence type="ECO:0000313" key="2">
    <source>
        <dbReference type="EMBL" id="MEM5424451.1"/>
    </source>
</evidence>
<evidence type="ECO:0000256" key="1">
    <source>
        <dbReference type="SAM" id="Phobius"/>
    </source>
</evidence>
<feature type="transmembrane region" description="Helical" evidence="1">
    <location>
        <begin position="59"/>
        <end position="81"/>
    </location>
</feature>
<keyword evidence="3" id="KW-1185">Reference proteome</keyword>
<sequence>MHWLSFGLALFLALAIIAIGTQYLVRPMSATRSFGLPLPENGANTAWWLRLKGVRDIASGLAVLAFMVLGTPLGIGIVLLVEAVIPIGDMLLILAAKGSTKSAFGMHGATAVLMVLTAISMMMGGR</sequence>
<reference evidence="2 3" key="1">
    <citation type="submission" date="2024-01" db="EMBL/GenBank/DDBJ databases">
        <title>The diversity of rhizobia nodulating Mimosa spp. in eleven states of Brazil covering several biomes is determined by host plant, location, and edaphic factors.</title>
        <authorList>
            <person name="Rouws L."/>
            <person name="Barauna A."/>
            <person name="Beukes C."/>
            <person name="De Faria S.M."/>
            <person name="Gross E."/>
            <person name="Dos Reis Junior F.B."/>
            <person name="Simon M."/>
            <person name="Maluk M."/>
            <person name="Odee D.W."/>
            <person name="Kenicer G."/>
            <person name="Young J.P.W."/>
            <person name="Reis V.M."/>
            <person name="Zilli J."/>
            <person name="James E.K."/>
        </authorList>
    </citation>
    <scope>NUCLEOTIDE SEQUENCE [LARGE SCALE GENOMIC DNA]</scope>
    <source>
        <strain evidence="2 3">JPY167</strain>
    </source>
</reference>
<name>A0ABU9RWK1_9BURK</name>
<proteinExistence type="predicted"/>
<dbReference type="Pfam" id="PF14087">
    <property type="entry name" value="DUF4267"/>
    <property type="match status" value="1"/>
</dbReference>
<dbReference type="InterPro" id="IPR025363">
    <property type="entry name" value="DUF4267"/>
</dbReference>
<evidence type="ECO:0000313" key="3">
    <source>
        <dbReference type="Proteomes" id="UP001489897"/>
    </source>
</evidence>
<gene>
    <name evidence="2" type="ORF">VSR73_25730</name>
</gene>
<keyword evidence="1" id="KW-0472">Membrane</keyword>
<dbReference type="RefSeq" id="WP_069266683.1">
    <property type="nucleotide sequence ID" value="NZ_JAYMRV010000008.1"/>
</dbReference>
<keyword evidence="1" id="KW-1133">Transmembrane helix</keyword>
<protein>
    <submittedName>
        <fullName evidence="2">DUF4267 domain-containing protein</fullName>
    </submittedName>
</protein>
<comment type="caution">
    <text evidence="2">The sequence shown here is derived from an EMBL/GenBank/DDBJ whole genome shotgun (WGS) entry which is preliminary data.</text>
</comment>
<keyword evidence="1" id="KW-0812">Transmembrane</keyword>
<dbReference type="EMBL" id="JAYMRV010000008">
    <property type="protein sequence ID" value="MEM5424451.1"/>
    <property type="molecule type" value="Genomic_DNA"/>
</dbReference>
<accession>A0ABU9RWK1</accession>
<organism evidence="2 3">
    <name type="scientific">Paraburkholderia ferrariae</name>
    <dbReference type="NCBI Taxonomy" id="386056"/>
    <lineage>
        <taxon>Bacteria</taxon>
        <taxon>Pseudomonadati</taxon>
        <taxon>Pseudomonadota</taxon>
        <taxon>Betaproteobacteria</taxon>
        <taxon>Burkholderiales</taxon>
        <taxon>Burkholderiaceae</taxon>
        <taxon>Paraburkholderia</taxon>
    </lineage>
</organism>
<feature type="transmembrane region" description="Helical" evidence="1">
    <location>
        <begin position="102"/>
        <end position="123"/>
    </location>
</feature>